<name>A0A1E5NZB1_9ACTN</name>
<comment type="caution">
    <text evidence="2">The sequence shown here is derived from an EMBL/GenBank/DDBJ whole genome shotgun (WGS) entry which is preliminary data.</text>
</comment>
<dbReference type="Pfam" id="PF00656">
    <property type="entry name" value="Peptidase_C14"/>
    <property type="match status" value="1"/>
</dbReference>
<evidence type="ECO:0000313" key="2">
    <source>
        <dbReference type="EMBL" id="OEJ21618.1"/>
    </source>
</evidence>
<evidence type="ECO:0000259" key="1">
    <source>
        <dbReference type="Pfam" id="PF00656"/>
    </source>
</evidence>
<evidence type="ECO:0000313" key="3">
    <source>
        <dbReference type="Proteomes" id="UP000095759"/>
    </source>
</evidence>
<dbReference type="GO" id="GO:0004197">
    <property type="term" value="F:cysteine-type endopeptidase activity"/>
    <property type="evidence" value="ECO:0007669"/>
    <property type="project" value="InterPro"/>
</dbReference>
<feature type="domain" description="Peptidase C14 caspase" evidence="1">
    <location>
        <begin position="8"/>
        <end position="258"/>
    </location>
</feature>
<dbReference type="AlphaFoldDB" id="A0A1E5NZB1"/>
<gene>
    <name evidence="2" type="ORF">AS594_39515</name>
</gene>
<reference evidence="2 3" key="1">
    <citation type="submission" date="2016-08" db="EMBL/GenBank/DDBJ databases">
        <title>Complete genome sequence of Streptomyces agglomeratus strain 6-3-2, a novel anti-MRSA actinomycete isolated from Wuli of Tebit, China.</title>
        <authorList>
            <person name="Chen X."/>
        </authorList>
    </citation>
    <scope>NUCLEOTIDE SEQUENCE [LARGE SCALE GENOMIC DNA]</scope>
    <source>
        <strain evidence="2 3">6-3-2</strain>
    </source>
</reference>
<organism evidence="2 3">
    <name type="scientific">Streptomyces agglomeratus</name>
    <dbReference type="NCBI Taxonomy" id="285458"/>
    <lineage>
        <taxon>Bacteria</taxon>
        <taxon>Bacillati</taxon>
        <taxon>Actinomycetota</taxon>
        <taxon>Actinomycetes</taxon>
        <taxon>Kitasatosporales</taxon>
        <taxon>Streptomycetaceae</taxon>
        <taxon>Streptomyces</taxon>
    </lineage>
</organism>
<dbReference type="GO" id="GO:0006508">
    <property type="term" value="P:proteolysis"/>
    <property type="evidence" value="ECO:0007669"/>
    <property type="project" value="InterPro"/>
</dbReference>
<keyword evidence="3" id="KW-1185">Reference proteome</keyword>
<sequence>MPANHFGVVIGISHYPGISNLHGPVIDARAFHDWLVDPEGGQVPESNVELITTPAAGIPFPDAYDARPIKREIDRALERLNIQAKSIKDNPQRWRDSRLYFYVAGHGIMPGRGETALLLADARTGMYSNLELRSYLDWYRRCGLFQEVVVFADCCRNSVSQVEPSPVPFSNCARPELQVFTLVGYAAALGKPAYEEVEMSLPADERRGYFTKALIDGLSGGARDDPDFEAITAGTLAQYVAAAVADATRNKPVPQQVEMPADLVRPIILGNRKAEWACTVTIRFPIGWTRPVEIPFHNGQRAAHDPAAGPWTINLQPGVYGVVLPGTFDGSPFAGKGLFAITGGSCDVQL</sequence>
<dbReference type="RefSeq" id="WP_069936248.1">
    <property type="nucleotide sequence ID" value="NZ_MEHJ01000002.1"/>
</dbReference>
<dbReference type="EMBL" id="MEHJ01000002">
    <property type="protein sequence ID" value="OEJ21618.1"/>
    <property type="molecule type" value="Genomic_DNA"/>
</dbReference>
<dbReference type="OrthoDB" id="8447555at2"/>
<dbReference type="InterPro" id="IPR011600">
    <property type="entry name" value="Pept_C14_caspase"/>
</dbReference>
<protein>
    <recommendedName>
        <fullName evidence="1">Peptidase C14 caspase domain-containing protein</fullName>
    </recommendedName>
</protein>
<dbReference type="Proteomes" id="UP000095759">
    <property type="component" value="Unassembled WGS sequence"/>
</dbReference>
<proteinExistence type="predicted"/>
<dbReference type="Gene3D" id="3.40.50.1460">
    <property type="match status" value="1"/>
</dbReference>
<accession>A0A1E5NZB1</accession>